<dbReference type="SUPFAM" id="SSF51366">
    <property type="entry name" value="Ribulose-phoshate binding barrel"/>
    <property type="match status" value="1"/>
</dbReference>
<dbReference type="EC" id="4.1.2.43" evidence="4"/>
<evidence type="ECO:0000256" key="6">
    <source>
        <dbReference type="ARBA" id="ARBA00023277"/>
    </source>
</evidence>
<dbReference type="Gene3D" id="3.20.20.70">
    <property type="entry name" value="Aldolase class I"/>
    <property type="match status" value="1"/>
</dbReference>
<feature type="binding site" evidence="7">
    <location>
        <position position="328"/>
    </location>
    <ligand>
        <name>substrate</name>
    </ligand>
</feature>
<reference evidence="9" key="1">
    <citation type="journal article" date="2020" name="mSystems">
        <title>Genome- and Community-Level Interaction Insights into Carbon Utilization and Element Cycling Functions of Hydrothermarchaeota in Hydrothermal Sediment.</title>
        <authorList>
            <person name="Zhou Z."/>
            <person name="Liu Y."/>
            <person name="Xu W."/>
            <person name="Pan J."/>
            <person name="Luo Z.H."/>
            <person name="Li M."/>
        </authorList>
    </citation>
    <scope>NUCLEOTIDE SEQUENCE [LARGE SCALE GENOMIC DNA]</scope>
    <source>
        <strain evidence="9">HyVt-92</strain>
    </source>
</reference>
<proteinExistence type="inferred from homology"/>
<comment type="similarity">
    <text evidence="3">Belongs to the HPS/KGPDC family. HPS subfamily.</text>
</comment>
<dbReference type="InterPro" id="IPR036704">
    <property type="entry name" value="RraA/RraA-like_sf"/>
</dbReference>
<keyword evidence="6" id="KW-0119">Carbohydrate metabolism</keyword>
<dbReference type="GO" id="GO:0046872">
    <property type="term" value="F:metal ion binding"/>
    <property type="evidence" value="ECO:0007669"/>
    <property type="project" value="UniProtKB-KW"/>
</dbReference>
<dbReference type="GO" id="GO:0043801">
    <property type="term" value="F:hexulose-6-phosphate synthase activity"/>
    <property type="evidence" value="ECO:0007669"/>
    <property type="project" value="UniProtKB-EC"/>
</dbReference>
<feature type="binding site" evidence="7">
    <location>
        <begin position="306"/>
        <end position="309"/>
    </location>
    <ligand>
        <name>substrate</name>
    </ligand>
</feature>
<evidence type="ECO:0000313" key="9">
    <source>
        <dbReference type="EMBL" id="HHF98538.1"/>
    </source>
</evidence>
<dbReference type="SUPFAM" id="SSF89562">
    <property type="entry name" value="RraA-like"/>
    <property type="match status" value="1"/>
</dbReference>
<dbReference type="Pfam" id="PF00215">
    <property type="entry name" value="OMPdecase"/>
    <property type="match status" value="1"/>
</dbReference>
<dbReference type="NCBIfam" id="TIGR03128">
    <property type="entry name" value="RuMP_HxlA"/>
    <property type="match status" value="1"/>
</dbReference>
<dbReference type="PIRSF" id="PIRSF037137">
    <property type="entry name" value="HPS_DMK_prd"/>
    <property type="match status" value="1"/>
</dbReference>
<evidence type="ECO:0000256" key="5">
    <source>
        <dbReference type="ARBA" id="ARBA00023239"/>
    </source>
</evidence>
<dbReference type="InterPro" id="IPR017553">
    <property type="entry name" value="3-hexulose-6-phosphate_synth"/>
</dbReference>
<feature type="domain" description="Orotidine 5'-phosphate decarboxylase" evidence="8">
    <location>
        <begin position="4"/>
        <end position="205"/>
    </location>
</feature>
<organism evidence="9">
    <name type="scientific">Aerophobetes bacterium</name>
    <dbReference type="NCBI Taxonomy" id="2030807"/>
    <lineage>
        <taxon>Bacteria</taxon>
        <taxon>Candidatus Aerophobota</taxon>
    </lineage>
</organism>
<dbReference type="Pfam" id="PF03737">
    <property type="entry name" value="RraA-like"/>
    <property type="match status" value="1"/>
</dbReference>
<evidence type="ECO:0000256" key="4">
    <source>
        <dbReference type="ARBA" id="ARBA00012890"/>
    </source>
</evidence>
<dbReference type="GO" id="GO:0019854">
    <property type="term" value="P:L-ascorbic acid catabolic process"/>
    <property type="evidence" value="ECO:0007669"/>
    <property type="project" value="TreeGrafter"/>
</dbReference>
<dbReference type="CDD" id="cd16841">
    <property type="entry name" value="RraA_family"/>
    <property type="match status" value="1"/>
</dbReference>
<dbReference type="EMBL" id="DRTT01000100">
    <property type="protein sequence ID" value="HHF98538.1"/>
    <property type="molecule type" value="Genomic_DNA"/>
</dbReference>
<dbReference type="InterPro" id="IPR011060">
    <property type="entry name" value="RibuloseP-bd_barrel"/>
</dbReference>
<dbReference type="AlphaFoldDB" id="A0A7V5HYZ7"/>
<evidence type="ECO:0000256" key="7">
    <source>
        <dbReference type="PIRSR" id="PIRSR605493-1"/>
    </source>
</evidence>
<dbReference type="FunFam" id="3.20.20.70:FF:000022">
    <property type="entry name" value="3-keto-L-gulonate-6-phosphate decarboxylase UlaD"/>
    <property type="match status" value="1"/>
</dbReference>
<dbReference type="InterPro" id="IPR013785">
    <property type="entry name" value="Aldolase_TIM"/>
</dbReference>
<comment type="pathway">
    <text evidence="2">One-carbon metabolism; formaldehyde assimilation via RuMP pathway; D-fructose 6-phosphate from D-ribulose 5-phosphate and formaldehyde: step 1/2.</text>
</comment>
<dbReference type="Proteomes" id="UP000886070">
    <property type="component" value="Unassembled WGS sequence"/>
</dbReference>
<protein>
    <recommendedName>
        <fullName evidence="4">3-hexulose-6-phosphate synthase</fullName>
        <ecNumber evidence="4">4.1.2.43</ecNumber>
    </recommendedName>
</protein>
<name>A0A7V5HYZ7_UNCAE</name>
<dbReference type="PANTHER" id="PTHR35039">
    <property type="entry name" value="3-KETO-L-GULONATE-6-PHOSPHATE DECARBOXYLASE SGBH-RELATED"/>
    <property type="match status" value="1"/>
</dbReference>
<keyword evidence="7" id="KW-0460">Magnesium</keyword>
<evidence type="ECO:0000256" key="2">
    <source>
        <dbReference type="ARBA" id="ARBA00005014"/>
    </source>
</evidence>
<dbReference type="InterPro" id="IPR005493">
    <property type="entry name" value="RraA/RraA-like"/>
</dbReference>
<comment type="cofactor">
    <cofactor evidence="7">
        <name>Mg(2+)</name>
        <dbReference type="ChEBI" id="CHEBI:18420"/>
    </cofactor>
</comment>
<comment type="caution">
    <text evidence="9">The sequence shown here is derived from an EMBL/GenBank/DDBJ whole genome shotgun (WGS) entry which is preliminary data.</text>
</comment>
<dbReference type="InterPro" id="IPR041710">
    <property type="entry name" value="HPS/KGPDC"/>
</dbReference>
<comment type="catalytic activity">
    <reaction evidence="1">
        <text>D-ribulose 5-phosphate + formaldehyde = D-arabino-hex-3-ulose 6-phosphate</text>
        <dbReference type="Rhea" id="RHEA:25201"/>
        <dbReference type="ChEBI" id="CHEBI:16842"/>
        <dbReference type="ChEBI" id="CHEBI:58121"/>
        <dbReference type="ChEBI" id="CHEBI:58542"/>
        <dbReference type="EC" id="4.1.2.43"/>
    </reaction>
</comment>
<sequence>MGPFLQVALDFVNLKRALKVAQEAVKAGADWLEVGTPLVKSEGMESIRTLRKAFPDITIVADLKIMDVGRIESEIAFKAGADIVCVMGVSSDSTIEECIRAAGNYGGKVMVDLMNVPSVLERAKQVEEMGADIVEIHISVDDQMRGKDPIAHVREVAGKVSIPVAVAGGVHSETAGPLVEAGASILIVGGAICKAKDPFSATQTIKKAMKERVVIKTDLFKRVSESQVGEVLRIVSTANLSDAMHRGGELGGFVRVGPEGKKMIGKILTVRTYPGDWAKPVEAIDKAEKGDVLFIDAGGTGPAVWGELATHSAVQKGLAGVVINGGIRDVEEIKKLSFPAYAKIVTPCAGEPRGFGEIGVPLKIEGRIISTGDWILGDQDGLVVVPKAKAAEIVNRAMDVLERENRIREEIKEGGTLSSVMELLRWEKHA</sequence>
<keyword evidence="5" id="KW-0456">Lyase</keyword>
<evidence type="ECO:0000256" key="3">
    <source>
        <dbReference type="ARBA" id="ARBA00006350"/>
    </source>
</evidence>
<dbReference type="GO" id="GO:0033982">
    <property type="term" value="F:3-dehydro-L-gulonate-6-phosphate decarboxylase activity"/>
    <property type="evidence" value="ECO:0007669"/>
    <property type="project" value="TreeGrafter"/>
</dbReference>
<dbReference type="SMART" id="SM00934">
    <property type="entry name" value="OMPdecase"/>
    <property type="match status" value="1"/>
</dbReference>
<dbReference type="InterPro" id="IPR001754">
    <property type="entry name" value="OMPdeCOase_dom"/>
</dbReference>
<dbReference type="PANTHER" id="PTHR35039:SF3">
    <property type="entry name" value="3-KETO-L-GULONATE-6-PHOSPHATE DECARBOXYLASE SGBH-RELATED"/>
    <property type="match status" value="1"/>
</dbReference>
<dbReference type="Gene3D" id="3.50.30.40">
    <property type="entry name" value="Ribonuclease E inhibitor RraA/RraA-like"/>
    <property type="match status" value="1"/>
</dbReference>
<evidence type="ECO:0000259" key="8">
    <source>
        <dbReference type="SMART" id="SM00934"/>
    </source>
</evidence>
<dbReference type="GO" id="GO:0006207">
    <property type="term" value="P:'de novo' pyrimidine nucleobase biosynthetic process"/>
    <property type="evidence" value="ECO:0007669"/>
    <property type="project" value="InterPro"/>
</dbReference>
<feature type="binding site" evidence="7">
    <location>
        <position position="329"/>
    </location>
    <ligand>
        <name>Mg(2+)</name>
        <dbReference type="ChEBI" id="CHEBI:18420"/>
    </ligand>
</feature>
<dbReference type="CDD" id="cd04726">
    <property type="entry name" value="KGPDC_HPS"/>
    <property type="match status" value="1"/>
</dbReference>
<accession>A0A7V5HYZ7</accession>
<gene>
    <name evidence="9" type="ORF">ENL39_03505</name>
</gene>
<dbReference type="InterPro" id="IPR017120">
    <property type="entry name" value="Bifunct_HPS/DMK_prd"/>
</dbReference>
<evidence type="ECO:0000256" key="1">
    <source>
        <dbReference type="ARBA" id="ARBA00000718"/>
    </source>
</evidence>
<keyword evidence="7" id="KW-0479">Metal-binding</keyword>
<dbReference type="GO" id="GO:0004590">
    <property type="term" value="F:orotidine-5'-phosphate decarboxylase activity"/>
    <property type="evidence" value="ECO:0007669"/>
    <property type="project" value="InterPro"/>
</dbReference>